<accession>A0A2M9BT38</accession>
<reference evidence="2 3" key="1">
    <citation type="submission" date="2017-11" db="EMBL/GenBank/DDBJ databases">
        <title>Genomic Encyclopedia of Archaeal and Bacterial Type Strains, Phase II (KMG-II): From Individual Species to Whole Genera.</title>
        <authorList>
            <person name="Goeker M."/>
        </authorList>
    </citation>
    <scope>NUCLEOTIDE SEQUENCE [LARGE SCALE GENOMIC DNA]</scope>
    <source>
        <strain evidence="2 3">DSM 11115</strain>
    </source>
</reference>
<feature type="compositionally biased region" description="Low complexity" evidence="1">
    <location>
        <begin position="169"/>
        <end position="181"/>
    </location>
</feature>
<proteinExistence type="predicted"/>
<feature type="compositionally biased region" description="Low complexity" evidence="1">
    <location>
        <begin position="90"/>
        <end position="162"/>
    </location>
</feature>
<evidence type="ECO:0000313" key="3">
    <source>
        <dbReference type="Proteomes" id="UP000228535"/>
    </source>
</evidence>
<organism evidence="2 3">
    <name type="scientific">Hymenobacter chitinivorans DSM 11115</name>
    <dbReference type="NCBI Taxonomy" id="1121954"/>
    <lineage>
        <taxon>Bacteria</taxon>
        <taxon>Pseudomonadati</taxon>
        <taxon>Bacteroidota</taxon>
        <taxon>Cytophagia</taxon>
        <taxon>Cytophagales</taxon>
        <taxon>Hymenobacteraceae</taxon>
        <taxon>Hymenobacter</taxon>
    </lineage>
</organism>
<dbReference type="AlphaFoldDB" id="A0A2M9BT38"/>
<sequence>MEDLFKKFINAGVGFVSLTSDRVQTTIDALVKESKLSEQEGKKIMDDLRKNSETKRKELEQQFSSIASKLMKSVGVASNSDVEELKRSVKGGSKSSAASSSSAAGSKSGAKTAAKPAASTTAKAAGATKQAAAKVSSAAGTAQKSSAAKAGAAKSSGGSKSAGAKKETPAAPAGGTDAAGA</sequence>
<evidence type="ECO:0000313" key="2">
    <source>
        <dbReference type="EMBL" id="PJJ61115.1"/>
    </source>
</evidence>
<name>A0A2M9BT38_9BACT</name>
<keyword evidence="3" id="KW-1185">Reference proteome</keyword>
<evidence type="ECO:0000256" key="1">
    <source>
        <dbReference type="SAM" id="MobiDB-lite"/>
    </source>
</evidence>
<dbReference type="RefSeq" id="WP_100336732.1">
    <property type="nucleotide sequence ID" value="NZ_PGFA01000001.1"/>
</dbReference>
<dbReference type="Proteomes" id="UP000228535">
    <property type="component" value="Unassembled WGS sequence"/>
</dbReference>
<dbReference type="EMBL" id="PGFA01000001">
    <property type="protein sequence ID" value="PJJ61115.1"/>
    <property type="molecule type" value="Genomic_DNA"/>
</dbReference>
<comment type="caution">
    <text evidence="2">The sequence shown here is derived from an EMBL/GenBank/DDBJ whole genome shotgun (WGS) entry which is preliminary data.</text>
</comment>
<protein>
    <submittedName>
        <fullName evidence="2">Polyhydroxyalkanoate synthesis regulator phasin</fullName>
    </submittedName>
</protein>
<feature type="region of interest" description="Disordered" evidence="1">
    <location>
        <begin position="73"/>
        <end position="181"/>
    </location>
</feature>
<dbReference type="OrthoDB" id="1494148at2"/>
<gene>
    <name evidence="2" type="ORF">CLV45_2553</name>
</gene>